<dbReference type="EMBL" id="CP015234">
    <property type="protein sequence ID" value="ANP43600.1"/>
    <property type="molecule type" value="Genomic_DNA"/>
</dbReference>
<organism evidence="1 2">
    <name type="scientific">Tritonibacter mobilis F1926</name>
    <dbReference type="NCBI Taxonomy" id="1265309"/>
    <lineage>
        <taxon>Bacteria</taxon>
        <taxon>Pseudomonadati</taxon>
        <taxon>Pseudomonadota</taxon>
        <taxon>Alphaproteobacteria</taxon>
        <taxon>Rhodobacterales</taxon>
        <taxon>Paracoccaceae</taxon>
        <taxon>Tritonibacter</taxon>
    </lineage>
</organism>
<keyword evidence="1" id="KW-0614">Plasmid</keyword>
<dbReference type="KEGG" id="rmb:K529_022870"/>
<dbReference type="GeneID" id="28252743"/>
<proteinExistence type="predicted"/>
<dbReference type="Proteomes" id="UP000013243">
    <property type="component" value="Plasmid unnamed4"/>
</dbReference>
<evidence type="ECO:0000313" key="2">
    <source>
        <dbReference type="Proteomes" id="UP000013243"/>
    </source>
</evidence>
<sequence>MGLFPIKQFGRPRSGTNYTRWVIENNFSNARVLQNIFGGKHLRYNAENFEKDSESWLTHHNVITDLHRDEIEKFKRGYKNGSMIFVVTMKPLDKYLSSLVRFKDTALDPDDKNAVEREIDLYNSINVNYIEKIPAPSIFLNYEAIKTQWNTVRSFFINNGLEPIGNGCNIELNHKLAANTDKKIIRTIPESESRDFGQDNKEEYFCADIRNHENKKIREILDEGVHVRLRV</sequence>
<dbReference type="AlphaFoldDB" id="A0A1B1AAN6"/>
<evidence type="ECO:0000313" key="1">
    <source>
        <dbReference type="EMBL" id="ANP43600.1"/>
    </source>
</evidence>
<dbReference type="RefSeq" id="WP_005617288.1">
    <property type="nucleotide sequence ID" value="NZ_CP015234.1"/>
</dbReference>
<gene>
    <name evidence="1" type="ORF">K529_022870</name>
</gene>
<geneLocation type="plasmid" evidence="1 2">
    <name>unnamed4</name>
</geneLocation>
<reference evidence="1 2" key="1">
    <citation type="journal article" date="2016" name="ISME J.">
        <title>Global occurrence and heterogeneity of the Roseobacter-clade species Ruegeria mobilis.</title>
        <authorList>
            <person name="Sonnenschein E."/>
            <person name="Gram L."/>
        </authorList>
    </citation>
    <scope>NUCLEOTIDE SEQUENCE [LARGE SCALE GENOMIC DNA]</scope>
    <source>
        <strain evidence="1 2">F1926</strain>
        <plasmid evidence="1 2">unnamed4</plasmid>
    </source>
</reference>
<name>A0A1B1AAN6_9RHOB</name>
<protein>
    <submittedName>
        <fullName evidence="1">Uncharacterized protein</fullName>
    </submittedName>
</protein>
<accession>A0A1B1AAN6</accession>